<reference evidence="5" key="1">
    <citation type="submission" date="2016-06" db="UniProtKB">
        <authorList>
            <consortium name="WormBaseParasite"/>
        </authorList>
    </citation>
    <scope>IDENTIFICATION</scope>
</reference>
<evidence type="ECO:0000256" key="1">
    <source>
        <dbReference type="ARBA" id="ARBA00005842"/>
    </source>
</evidence>
<accession>A0A183EFB1</accession>
<dbReference type="Gene3D" id="1.10.287.890">
    <property type="entry name" value="Crystal structure of tRNA isopentenylpyrophosphate transferase (bh2366) domain"/>
    <property type="match status" value="1"/>
</dbReference>
<dbReference type="Pfam" id="PF01715">
    <property type="entry name" value="IPPT"/>
    <property type="match status" value="1"/>
</dbReference>
<dbReference type="GO" id="GO:0052381">
    <property type="term" value="F:tRNA dimethylallyltransferase activity"/>
    <property type="evidence" value="ECO:0007669"/>
    <property type="project" value="TreeGrafter"/>
</dbReference>
<dbReference type="GO" id="GO:0006400">
    <property type="term" value="P:tRNA modification"/>
    <property type="evidence" value="ECO:0007669"/>
    <property type="project" value="TreeGrafter"/>
</dbReference>
<dbReference type="InterPro" id="IPR027417">
    <property type="entry name" value="P-loop_NTPase"/>
</dbReference>
<dbReference type="GO" id="GO:0005739">
    <property type="term" value="C:mitochondrion"/>
    <property type="evidence" value="ECO:0007669"/>
    <property type="project" value="TreeGrafter"/>
</dbReference>
<organism evidence="5">
    <name type="scientific">Gongylonema pulchrum</name>
    <dbReference type="NCBI Taxonomy" id="637853"/>
    <lineage>
        <taxon>Eukaryota</taxon>
        <taxon>Metazoa</taxon>
        <taxon>Ecdysozoa</taxon>
        <taxon>Nematoda</taxon>
        <taxon>Chromadorea</taxon>
        <taxon>Rhabditida</taxon>
        <taxon>Spirurina</taxon>
        <taxon>Spiruromorpha</taxon>
        <taxon>Spiruroidea</taxon>
        <taxon>Gongylonematidae</taxon>
        <taxon>Gongylonema</taxon>
    </lineage>
</organism>
<dbReference type="AlphaFoldDB" id="A0A183EFB1"/>
<sequence>LDIATNKVSAEEMHGIRHHLMSFLDPSTSTFNVHQFCNKAVAVMENLWATGKLPVIVGGTGYYVEGILFKDALIPTNTTDGMNDYEHLSNDEVYNLLKSVDPRSAMQVHKNNRFRVVRALQIYNATGRCKSDFLTEQRQSVSSRLRYPNLLLFFLDAEKKILEERLDQRVSKMIEKGLRKEVEHFYAQVHKNNRFRVVRALQIYNATGRCKSDFLTEQRQSVSSRLRYPNLLLFFLDAEKKILEERLDQRVSKMIEKGLRKEVEHFYAQYCHCLSVHGVAQSIAVKEFHDYLRLNPSDRYSDLGDELFNNGCEALKLHTRQYSRRQRRWVKQHLLGGNAPSQSQNIHFLDTSREFHSVVVPNVLHIVEEFLCTVNDSSLLEKESSADMFKFNTVYRRLANQVINSFIYMSDKKNL</sequence>
<dbReference type="Gene3D" id="1.10.20.140">
    <property type="match status" value="1"/>
</dbReference>
<proteinExistence type="inferred from homology"/>
<dbReference type="PANTHER" id="PTHR11088:SF89">
    <property type="entry name" value="TRNA DIMETHYLALLYLTRANSFERASE"/>
    <property type="match status" value="1"/>
</dbReference>
<evidence type="ECO:0000313" key="5">
    <source>
        <dbReference type="WBParaSite" id="GPUH_0001967701-mRNA-1"/>
    </source>
</evidence>
<dbReference type="GO" id="GO:0005524">
    <property type="term" value="F:ATP binding"/>
    <property type="evidence" value="ECO:0007669"/>
    <property type="project" value="UniProtKB-KW"/>
</dbReference>
<evidence type="ECO:0000256" key="3">
    <source>
        <dbReference type="ARBA" id="ARBA00022741"/>
    </source>
</evidence>
<dbReference type="PANTHER" id="PTHR11088">
    <property type="entry name" value="TRNA DIMETHYLALLYLTRANSFERASE"/>
    <property type="match status" value="1"/>
</dbReference>
<evidence type="ECO:0000256" key="4">
    <source>
        <dbReference type="ARBA" id="ARBA00022840"/>
    </source>
</evidence>
<dbReference type="InterPro" id="IPR039657">
    <property type="entry name" value="Dimethylallyltransferase"/>
</dbReference>
<dbReference type="WBParaSite" id="GPUH_0001967701-mRNA-1">
    <property type="protein sequence ID" value="GPUH_0001967701-mRNA-1"/>
    <property type="gene ID" value="GPUH_0001967701"/>
</dbReference>
<keyword evidence="4" id="KW-0067">ATP-binding</keyword>
<evidence type="ECO:0000256" key="2">
    <source>
        <dbReference type="ARBA" id="ARBA00022679"/>
    </source>
</evidence>
<comment type="similarity">
    <text evidence="1">Belongs to the IPP transferase family.</text>
</comment>
<name>A0A183EFB1_9BILA</name>
<dbReference type="SUPFAM" id="SSF52540">
    <property type="entry name" value="P-loop containing nucleoside triphosphate hydrolases"/>
    <property type="match status" value="1"/>
</dbReference>
<keyword evidence="2" id="KW-0808">Transferase</keyword>
<protein>
    <submittedName>
        <fullName evidence="5">tRNA dimethylallyltransferase</fullName>
    </submittedName>
</protein>
<keyword evidence="3" id="KW-0547">Nucleotide-binding</keyword>
<dbReference type="Gene3D" id="3.40.50.300">
    <property type="entry name" value="P-loop containing nucleotide triphosphate hydrolases"/>
    <property type="match status" value="1"/>
</dbReference>